<evidence type="ECO:0000256" key="2">
    <source>
        <dbReference type="ARBA" id="ARBA00023002"/>
    </source>
</evidence>
<dbReference type="FunFam" id="3.40.50.720:FF:000084">
    <property type="entry name" value="Short-chain dehydrogenase reductase"/>
    <property type="match status" value="1"/>
</dbReference>
<accession>A0A6C7EBW9</accession>
<name>A0A6C7EBW9_ILUCY</name>
<protein>
    <submittedName>
        <fullName evidence="3">Putative oxidoreductase</fullName>
    </submittedName>
</protein>
<dbReference type="KEGG" id="aym:YM304_23750"/>
<proteinExistence type="inferred from homology"/>
<organism evidence="3 4">
    <name type="scientific">Ilumatobacter coccineus (strain NBRC 103263 / KCTC 29153 / YM16-304)</name>
    <dbReference type="NCBI Taxonomy" id="1313172"/>
    <lineage>
        <taxon>Bacteria</taxon>
        <taxon>Bacillati</taxon>
        <taxon>Actinomycetota</taxon>
        <taxon>Acidimicrobiia</taxon>
        <taxon>Acidimicrobiales</taxon>
        <taxon>Ilumatobacteraceae</taxon>
        <taxon>Ilumatobacter</taxon>
    </lineage>
</organism>
<reference evidence="3 4" key="1">
    <citation type="journal article" date="2013" name="Int. J. Syst. Evol. Microbiol.">
        <title>Ilumatobacter nonamiense sp. nov. and Ilumatobacter coccineum sp. nov., isolated from seashore sand.</title>
        <authorList>
            <person name="Matsumoto A."/>
            <person name="Kasai H."/>
            <person name="Matsuo Y."/>
            <person name="Shizuri Y."/>
            <person name="Ichikawa N."/>
            <person name="Fujita N."/>
            <person name="Omura S."/>
            <person name="Takahashi Y."/>
        </authorList>
    </citation>
    <scope>NUCLEOTIDE SEQUENCE [LARGE SCALE GENOMIC DNA]</scope>
    <source>
        <strain evidence="4">NBRC 103263 / KCTC 29153 / YM16-304</strain>
    </source>
</reference>
<dbReference type="PANTHER" id="PTHR24321:SF8">
    <property type="entry name" value="ESTRADIOL 17-BETA-DEHYDROGENASE 8-RELATED"/>
    <property type="match status" value="1"/>
</dbReference>
<gene>
    <name evidence="3" type="ORF">YM304_23750</name>
</gene>
<dbReference type="PANTHER" id="PTHR24321">
    <property type="entry name" value="DEHYDROGENASES, SHORT CHAIN"/>
    <property type="match status" value="1"/>
</dbReference>
<evidence type="ECO:0000256" key="1">
    <source>
        <dbReference type="ARBA" id="ARBA00006484"/>
    </source>
</evidence>
<dbReference type="PRINTS" id="PR00080">
    <property type="entry name" value="SDRFAMILY"/>
</dbReference>
<dbReference type="PRINTS" id="PR00081">
    <property type="entry name" value="GDHRDH"/>
</dbReference>
<comment type="similarity">
    <text evidence="1">Belongs to the short-chain dehydrogenases/reductases (SDR) family.</text>
</comment>
<dbReference type="CDD" id="cd05233">
    <property type="entry name" value="SDR_c"/>
    <property type="match status" value="1"/>
</dbReference>
<sequence>MGSLEGLTAIVIGGHSGFGEAISRTYAAQGAKVVIGGRRLPEVTAMADEVGGIGMRCDITSDDDVAGIVAHAVEATGRLDIFVNCAGFQESTPISDLTPEKLHAMHDVQLAGAMYCLRHAGNAMRDLGNGGSFISISSLTAQNPARGLAAYASAKAGLEYASKIAAVEYGEYGVRFNCIAASLIETPMTAQHFTSGPAIQALTEATPLGYMGASQDIANAALFFASDLGSFVTGQTLCVDGGASLTMLPSPQMYADVGRRWMEAQEQNSSS</sequence>
<dbReference type="Proteomes" id="UP000011863">
    <property type="component" value="Chromosome"/>
</dbReference>
<dbReference type="InterPro" id="IPR036291">
    <property type="entry name" value="NAD(P)-bd_dom_sf"/>
</dbReference>
<dbReference type="GO" id="GO:0016491">
    <property type="term" value="F:oxidoreductase activity"/>
    <property type="evidence" value="ECO:0007669"/>
    <property type="project" value="UniProtKB-KW"/>
</dbReference>
<dbReference type="InterPro" id="IPR002347">
    <property type="entry name" value="SDR_fam"/>
</dbReference>
<dbReference type="Gene3D" id="3.40.50.720">
    <property type="entry name" value="NAD(P)-binding Rossmann-like Domain"/>
    <property type="match status" value="1"/>
</dbReference>
<keyword evidence="2" id="KW-0560">Oxidoreductase</keyword>
<dbReference type="EMBL" id="AP012057">
    <property type="protein sequence ID" value="BAN02689.1"/>
    <property type="molecule type" value="Genomic_DNA"/>
</dbReference>
<evidence type="ECO:0000313" key="3">
    <source>
        <dbReference type="EMBL" id="BAN02689.1"/>
    </source>
</evidence>
<dbReference type="SUPFAM" id="SSF51735">
    <property type="entry name" value="NAD(P)-binding Rossmann-fold domains"/>
    <property type="match status" value="1"/>
</dbReference>
<dbReference type="RefSeq" id="WP_015441936.1">
    <property type="nucleotide sequence ID" value="NC_020520.1"/>
</dbReference>
<dbReference type="OrthoDB" id="9803333at2"/>
<keyword evidence="4" id="KW-1185">Reference proteome</keyword>
<dbReference type="AlphaFoldDB" id="A0A6C7EBW9"/>
<dbReference type="Pfam" id="PF13561">
    <property type="entry name" value="adh_short_C2"/>
    <property type="match status" value="1"/>
</dbReference>
<evidence type="ECO:0000313" key="4">
    <source>
        <dbReference type="Proteomes" id="UP000011863"/>
    </source>
</evidence>